<gene>
    <name evidence="2" type="ORF">Y013_08340</name>
</gene>
<dbReference type="KEGG" id="rpy:Y013_08340"/>
<organism evidence="2 3">
    <name type="scientific">Rhodococcus pyridinivorans SB3094</name>
    <dbReference type="NCBI Taxonomy" id="1435356"/>
    <lineage>
        <taxon>Bacteria</taxon>
        <taxon>Bacillati</taxon>
        <taxon>Actinomycetota</taxon>
        <taxon>Actinomycetes</taxon>
        <taxon>Mycobacteriales</taxon>
        <taxon>Nocardiaceae</taxon>
        <taxon>Rhodococcus</taxon>
    </lineage>
</organism>
<dbReference type="Proteomes" id="UP000018781">
    <property type="component" value="Chromosome"/>
</dbReference>
<evidence type="ECO:0000256" key="1">
    <source>
        <dbReference type="SAM" id="MobiDB-lite"/>
    </source>
</evidence>
<evidence type="ECO:0000313" key="3">
    <source>
        <dbReference type="Proteomes" id="UP000018781"/>
    </source>
</evidence>
<feature type="compositionally biased region" description="Polar residues" evidence="1">
    <location>
        <begin position="1"/>
        <end position="13"/>
    </location>
</feature>
<feature type="compositionally biased region" description="Basic and acidic residues" evidence="1">
    <location>
        <begin position="81"/>
        <end position="95"/>
    </location>
</feature>
<reference evidence="2 3" key="1">
    <citation type="journal article" date="2014" name="Genome Announc.">
        <title>Complete Genome of Rhodococcus pyridinivorans SB3094, a Methyl-Ethyl-Ketone-Degrading Bacterium Used for Bioaugmentation.</title>
        <authorList>
            <person name="Dueholm M.S."/>
            <person name="Albertsen M."/>
            <person name="D'Imperio S."/>
            <person name="Tale V.P."/>
            <person name="Lewis D."/>
            <person name="Nielsen P.H."/>
            <person name="Nielsen J.L."/>
        </authorList>
    </citation>
    <scope>NUCLEOTIDE SEQUENCE [LARGE SCALE GENOMIC DNA]</scope>
    <source>
        <strain evidence="2 3">SB3094</strain>
    </source>
</reference>
<sequence length="151" mass="16719">MPNSTASGSATQGPGSREDPSRERRRHPRRGSARPGPSDRPRAVPACSRARVRLLRRGRPGTLRRGTNPLVARPRRRRRHDALARDLARSSDRRTASPPAATRRVVGRIRRRPGSRRADGHRPFRSGAVCVADRSRGRAGIGGHRDRRSVA</sequence>
<feature type="compositionally biased region" description="Basic residues" evidence="1">
    <location>
        <begin position="23"/>
        <end position="32"/>
    </location>
</feature>
<accession>V9XF68</accession>
<dbReference type="EMBL" id="CP006996">
    <property type="protein sequence ID" value="AHD20674.1"/>
    <property type="molecule type" value="Genomic_DNA"/>
</dbReference>
<evidence type="ECO:0000313" key="2">
    <source>
        <dbReference type="EMBL" id="AHD20674.1"/>
    </source>
</evidence>
<feature type="compositionally biased region" description="Basic residues" evidence="1">
    <location>
        <begin position="50"/>
        <end position="59"/>
    </location>
</feature>
<proteinExistence type="predicted"/>
<protein>
    <submittedName>
        <fullName evidence="2">Uncharacterized protein</fullName>
    </submittedName>
</protein>
<name>V9XF68_9NOCA</name>
<dbReference type="HOGENOM" id="CLU_1729983_0_0_11"/>
<feature type="region of interest" description="Disordered" evidence="1">
    <location>
        <begin position="1"/>
        <end position="151"/>
    </location>
</feature>
<dbReference type="AlphaFoldDB" id="V9XF68"/>
<feature type="compositionally biased region" description="Basic residues" evidence="1">
    <location>
        <begin position="105"/>
        <end position="115"/>
    </location>
</feature>